<sequence>MLPDFKLYYKATVTKTAWYWYQNRDIDQWNRIEPSEIIPHIYNHLFFFFFFLRWSLTLLAGLEFSGVISAHCNHRLPGSSDSPASASRVAGITGVQHYMWLIFCIFSRDGVSPCWPGWSRTPDLVIRPPRPPKVLGLQA</sequence>
<evidence type="ECO:0000313" key="1">
    <source>
        <dbReference type="Ensembl" id="ENSPANP00000054047.1"/>
    </source>
</evidence>
<keyword evidence="2" id="KW-1185">Reference proteome</keyword>
<reference evidence="1" key="3">
    <citation type="submission" date="2025-09" db="UniProtKB">
        <authorList>
            <consortium name="Ensembl"/>
        </authorList>
    </citation>
    <scope>IDENTIFICATION</scope>
</reference>
<dbReference type="Ensembl" id="ENSPANT00000074324.1">
    <property type="protein sequence ID" value="ENSPANP00000054047.1"/>
    <property type="gene ID" value="ENSPANG00000050476.1"/>
</dbReference>
<protein>
    <submittedName>
        <fullName evidence="1">Uncharacterized protein</fullName>
    </submittedName>
</protein>
<dbReference type="PANTHER" id="PTHR12138">
    <property type="entry name" value="PRIMATE-EXPANDED PROTEIN FAMILY"/>
    <property type="match status" value="1"/>
</dbReference>
<organism evidence="1 2">
    <name type="scientific">Papio anubis</name>
    <name type="common">Olive baboon</name>
    <dbReference type="NCBI Taxonomy" id="9555"/>
    <lineage>
        <taxon>Eukaryota</taxon>
        <taxon>Metazoa</taxon>
        <taxon>Chordata</taxon>
        <taxon>Craniata</taxon>
        <taxon>Vertebrata</taxon>
        <taxon>Euteleostomi</taxon>
        <taxon>Mammalia</taxon>
        <taxon>Eutheria</taxon>
        <taxon>Euarchontoglires</taxon>
        <taxon>Primates</taxon>
        <taxon>Haplorrhini</taxon>
        <taxon>Catarrhini</taxon>
        <taxon>Cercopithecidae</taxon>
        <taxon>Cercopithecinae</taxon>
        <taxon>Papio</taxon>
    </lineage>
</organism>
<dbReference type="GeneTree" id="ENSGT00940000166898"/>
<evidence type="ECO:0000313" key="2">
    <source>
        <dbReference type="Proteomes" id="UP000028761"/>
    </source>
</evidence>
<dbReference type="PANTHER" id="PTHR12138:SF162">
    <property type="entry name" value="CHROMOSOME UNDETERMINED SCAFFOLD_275, WHOLE GENOME SHOTGUN SEQUENCE"/>
    <property type="match status" value="1"/>
</dbReference>
<name>A0A8I5NBC2_PAPAN</name>
<dbReference type="AlphaFoldDB" id="A0A8I5NBC2"/>
<accession>A0A8I5NBC2</accession>
<reference evidence="1 2" key="1">
    <citation type="submission" date="2012-03" db="EMBL/GenBank/DDBJ databases">
        <title>Whole Genome Assembly of Papio anubis.</title>
        <authorList>
            <person name="Liu Y.L."/>
            <person name="Abraham K.A."/>
            <person name="Akbar H.A."/>
            <person name="Ali S.A."/>
            <person name="Anosike U.A."/>
            <person name="Aqrawi P.A."/>
            <person name="Arias F.A."/>
            <person name="Attaway T.A."/>
            <person name="Awwad R.A."/>
            <person name="Babu C.B."/>
            <person name="Bandaranaike D.B."/>
            <person name="Battles P.B."/>
            <person name="Bell A.B."/>
            <person name="Beltran B.B."/>
            <person name="Berhane-Mersha D.B."/>
            <person name="Bess C.B."/>
            <person name="Bickham C.B."/>
            <person name="Bolden T.B."/>
            <person name="Carter K.C."/>
            <person name="Chau D.C."/>
            <person name="Chavez A.C."/>
            <person name="Clerc-Blankenburg K.C."/>
            <person name="Coyle M.C."/>
            <person name="Dao M.D."/>
            <person name="Davila M.L.D."/>
            <person name="Davy-Carroll L.D."/>
            <person name="Denson S.D."/>
            <person name="Dinh H.D."/>
            <person name="Fernandez S.F."/>
            <person name="Fernando P.F."/>
            <person name="Forbes L.F."/>
            <person name="Francis C.F."/>
            <person name="Francisco L.F."/>
            <person name="Fu Q.F."/>
            <person name="Garcia-Iii R.G."/>
            <person name="Garrett T.G."/>
            <person name="Gross S.G."/>
            <person name="Gubbala S.G."/>
            <person name="Hirani K.H."/>
            <person name="Hogues M.H."/>
            <person name="Hollins B.H."/>
            <person name="Jackson L.J."/>
            <person name="Javaid M.J."/>
            <person name="Jhangiani S.J."/>
            <person name="Johnson A.J."/>
            <person name="Johnson B.J."/>
            <person name="Jones J.J."/>
            <person name="Joshi V.J."/>
            <person name="Kalu J.K."/>
            <person name="Khan N.K."/>
            <person name="Korchina V.K."/>
            <person name="Kovar C.K."/>
            <person name="Lago L.L."/>
            <person name="Lara F.L."/>
            <person name="Le T.-K.L."/>
            <person name="Lee S.L."/>
            <person name="Legall-Iii F.L."/>
            <person name="Lemon S.L."/>
            <person name="Liu J.L."/>
            <person name="Liu Y.-S.L."/>
            <person name="Liyanage D.L."/>
            <person name="Lopez J.L."/>
            <person name="Lorensuhewa L.L."/>
            <person name="Mata R.M."/>
            <person name="Mathew T.M."/>
            <person name="Mercado C.M."/>
            <person name="Mercado I.M."/>
            <person name="Morales K.M."/>
            <person name="Morgan M.M."/>
            <person name="Munidasa M.M."/>
            <person name="Ngo D.N."/>
            <person name="Nguyen L.N."/>
            <person name="Nguyen T.N."/>
            <person name="Nguyen N.N."/>
            <person name="Obregon M.O."/>
            <person name="Okwuonu G.O."/>
            <person name="Ongeri F.O."/>
            <person name="Onwere C.O."/>
            <person name="Osifeso I.O."/>
            <person name="Parra A.P."/>
            <person name="Patil S.P."/>
            <person name="Perez A.P."/>
            <person name="Perez Y.P."/>
            <person name="Pham C.P."/>
            <person name="Pu L.-L.P."/>
            <person name="Puazo M.P."/>
            <person name="Quiroz J.Q."/>
            <person name="Rouhana J.R."/>
            <person name="Ruiz M.R."/>
            <person name="Ruiz S.-J.R."/>
            <person name="Saada N.S."/>
            <person name="Santibanez J.S."/>
            <person name="Scheel M.S."/>
            <person name="Schneider B.S."/>
            <person name="Simmons D.S."/>
            <person name="Sisson I.S."/>
            <person name="Tang L.-Y.T."/>
            <person name="Thornton R.T."/>
            <person name="Tisius J.T."/>
            <person name="Toledanes G.T."/>
            <person name="Trejos Z.T."/>
            <person name="Usmani K.U."/>
            <person name="Varghese R.V."/>
            <person name="Vattathil S.V."/>
            <person name="Vee V.V."/>
            <person name="Walker D.W."/>
            <person name="Weissenberger G.W."/>
            <person name="White C.W."/>
            <person name="Williams A.W."/>
            <person name="Woodworth J.W."/>
            <person name="Wright R.W."/>
            <person name="Zhu Y.Z."/>
            <person name="Han Y.H."/>
            <person name="Newsham I.N."/>
            <person name="Nazareth L.N."/>
            <person name="Worley K.W."/>
            <person name="Muzny D.M."/>
            <person name="Rogers J.R."/>
            <person name="Gibbs R.G."/>
        </authorList>
    </citation>
    <scope>NUCLEOTIDE SEQUENCE [LARGE SCALE GENOMIC DNA]</scope>
</reference>
<dbReference type="Proteomes" id="UP000028761">
    <property type="component" value="Chromosome 15"/>
</dbReference>
<proteinExistence type="predicted"/>
<reference evidence="1" key="2">
    <citation type="submission" date="2025-08" db="UniProtKB">
        <authorList>
            <consortium name="Ensembl"/>
        </authorList>
    </citation>
    <scope>IDENTIFICATION</scope>
</reference>